<dbReference type="GO" id="GO:0005886">
    <property type="term" value="C:plasma membrane"/>
    <property type="evidence" value="ECO:0007669"/>
    <property type="project" value="UniProtKB-SubCell"/>
</dbReference>
<comment type="similarity">
    <text evidence="6">Belongs to the exbB/tolQ family.</text>
</comment>
<gene>
    <name evidence="11" type="ORF">FCL42_02755</name>
</gene>
<sequence>MMSSNYRFCLIAAVFTVVATASHGQTGSAPKQPEEPSLEAQVNAKALNMRASNQQWQQRLTQEQQQTQATTASLKTDLASKQAKLKQLQNTLAQLQQQKQQLKQKKQQAEADLELVQSSYQQALSGLGQRWQHSTTAQLMPQRQPWLTQQLAAPHFPAINELSTLIDYAMADIRASAAIETQDATVINRNGQSANATLTLLGTAMIMATQGSDIGLVDNENRFIAIDGDAAAINHQWLGGGDTLMMDISQGALLPFLAEPQGLLHTIKQGGELLWPLLAVAAAGMLTLMWCAARLFYWRPIGDKEEQHEPQVLTENHDRRTPAKWVLAQGACHQELQGMDYALKQGMLHQVGRFERGLGLIGLLAALAPMLGLLGTVSGMIETFQSLTQFGNSEPKLLSSGISKALITTEVGLVVAIPLLLLLHPLKRRAQRLTLDMERHCAWLLAQRAKGLAEPEARAAAAEGPRR</sequence>
<dbReference type="AlphaFoldDB" id="A0A4U1BW66"/>
<feature type="chain" id="PRO_5020679698" evidence="9">
    <location>
        <begin position="25"/>
        <end position="467"/>
    </location>
</feature>
<organism evidence="11 12">
    <name type="scientific">Ferrimonas aestuarii</name>
    <dbReference type="NCBI Taxonomy" id="2569539"/>
    <lineage>
        <taxon>Bacteria</taxon>
        <taxon>Pseudomonadati</taxon>
        <taxon>Pseudomonadota</taxon>
        <taxon>Gammaproteobacteria</taxon>
        <taxon>Alteromonadales</taxon>
        <taxon>Ferrimonadaceae</taxon>
        <taxon>Ferrimonas</taxon>
    </lineage>
</organism>
<feature type="signal peptide" evidence="9">
    <location>
        <begin position="1"/>
        <end position="24"/>
    </location>
</feature>
<feature type="domain" description="MotA/TolQ/ExbB proton channel" evidence="10">
    <location>
        <begin position="334"/>
        <end position="438"/>
    </location>
</feature>
<accession>A0A4U1BW66</accession>
<feature type="transmembrane region" description="Helical" evidence="8">
    <location>
        <begin position="401"/>
        <end position="423"/>
    </location>
</feature>
<dbReference type="EMBL" id="SWCJ01000001">
    <property type="protein sequence ID" value="TKB58684.1"/>
    <property type="molecule type" value="Genomic_DNA"/>
</dbReference>
<feature type="transmembrane region" description="Helical" evidence="8">
    <location>
        <begin position="273"/>
        <end position="297"/>
    </location>
</feature>
<dbReference type="OrthoDB" id="4045at2"/>
<dbReference type="PANTHER" id="PTHR30625:SF11">
    <property type="entry name" value="MOTA_TOLQ_EXBB PROTON CHANNEL DOMAIN-CONTAINING PROTEIN"/>
    <property type="match status" value="1"/>
</dbReference>
<evidence type="ECO:0000256" key="6">
    <source>
        <dbReference type="RuleBase" id="RU004057"/>
    </source>
</evidence>
<keyword evidence="4 8" id="KW-1133">Transmembrane helix</keyword>
<name>A0A4U1BW66_9GAMM</name>
<evidence type="ECO:0000256" key="4">
    <source>
        <dbReference type="ARBA" id="ARBA00022989"/>
    </source>
</evidence>
<keyword evidence="7" id="KW-0175">Coiled coil</keyword>
<keyword evidence="6" id="KW-0813">Transport</keyword>
<evidence type="ECO:0000256" key="8">
    <source>
        <dbReference type="SAM" id="Phobius"/>
    </source>
</evidence>
<dbReference type="PANTHER" id="PTHR30625">
    <property type="entry name" value="PROTEIN TOLQ"/>
    <property type="match status" value="1"/>
</dbReference>
<protein>
    <submittedName>
        <fullName evidence="11">MotA/TolQ/ExbB proton channel family protein</fullName>
    </submittedName>
</protein>
<keyword evidence="9" id="KW-0732">Signal</keyword>
<comment type="caution">
    <text evidence="11">The sequence shown here is derived from an EMBL/GenBank/DDBJ whole genome shotgun (WGS) entry which is preliminary data.</text>
</comment>
<comment type="subcellular location">
    <subcellularLocation>
        <location evidence="1">Cell membrane</location>
        <topology evidence="1">Multi-pass membrane protein</topology>
    </subcellularLocation>
    <subcellularLocation>
        <location evidence="6">Membrane</location>
        <topology evidence="6">Multi-pass membrane protein</topology>
    </subcellularLocation>
</comment>
<evidence type="ECO:0000256" key="7">
    <source>
        <dbReference type="SAM" id="Coils"/>
    </source>
</evidence>
<evidence type="ECO:0000256" key="1">
    <source>
        <dbReference type="ARBA" id="ARBA00004651"/>
    </source>
</evidence>
<reference evidence="11 12" key="1">
    <citation type="submission" date="2019-04" db="EMBL/GenBank/DDBJ databases">
        <authorList>
            <person name="Hwang J.C."/>
        </authorList>
    </citation>
    <scope>NUCLEOTIDE SEQUENCE [LARGE SCALE GENOMIC DNA]</scope>
    <source>
        <strain evidence="11 12">IMCC35002</strain>
    </source>
</reference>
<dbReference type="Pfam" id="PF01618">
    <property type="entry name" value="MotA_ExbB"/>
    <property type="match status" value="1"/>
</dbReference>
<dbReference type="GO" id="GO:0017038">
    <property type="term" value="P:protein import"/>
    <property type="evidence" value="ECO:0007669"/>
    <property type="project" value="TreeGrafter"/>
</dbReference>
<evidence type="ECO:0000256" key="2">
    <source>
        <dbReference type="ARBA" id="ARBA00022475"/>
    </source>
</evidence>
<feature type="transmembrane region" description="Helical" evidence="8">
    <location>
        <begin position="357"/>
        <end position="381"/>
    </location>
</feature>
<feature type="coiled-coil region" evidence="7">
    <location>
        <begin position="71"/>
        <end position="119"/>
    </location>
</feature>
<dbReference type="InterPro" id="IPR002898">
    <property type="entry name" value="MotA_ExbB_proton_chnl"/>
</dbReference>
<keyword evidence="3 8" id="KW-0812">Transmembrane</keyword>
<evidence type="ECO:0000256" key="5">
    <source>
        <dbReference type="ARBA" id="ARBA00023136"/>
    </source>
</evidence>
<proteinExistence type="inferred from homology"/>
<evidence type="ECO:0000256" key="3">
    <source>
        <dbReference type="ARBA" id="ARBA00022692"/>
    </source>
</evidence>
<keyword evidence="12" id="KW-1185">Reference proteome</keyword>
<dbReference type="InterPro" id="IPR050790">
    <property type="entry name" value="ExbB/TolQ_transport"/>
</dbReference>
<keyword evidence="2" id="KW-1003">Cell membrane</keyword>
<keyword evidence="6" id="KW-0653">Protein transport</keyword>
<evidence type="ECO:0000256" key="9">
    <source>
        <dbReference type="SAM" id="SignalP"/>
    </source>
</evidence>
<evidence type="ECO:0000259" key="10">
    <source>
        <dbReference type="Pfam" id="PF01618"/>
    </source>
</evidence>
<dbReference type="Proteomes" id="UP000305675">
    <property type="component" value="Unassembled WGS sequence"/>
</dbReference>
<evidence type="ECO:0000313" key="11">
    <source>
        <dbReference type="EMBL" id="TKB58684.1"/>
    </source>
</evidence>
<evidence type="ECO:0000313" key="12">
    <source>
        <dbReference type="Proteomes" id="UP000305675"/>
    </source>
</evidence>
<keyword evidence="5 8" id="KW-0472">Membrane</keyword>
<dbReference type="Gene3D" id="1.10.287.2610">
    <property type="match status" value="1"/>
</dbReference>